<evidence type="ECO:0000313" key="4">
    <source>
        <dbReference type="Proteomes" id="UP000682713"/>
    </source>
</evidence>
<dbReference type="SUPFAM" id="SSF69304">
    <property type="entry name" value="Tricorn protease N-terminal domain"/>
    <property type="match status" value="1"/>
</dbReference>
<keyword evidence="1" id="KW-0732">Signal</keyword>
<dbReference type="InterPro" id="IPR032485">
    <property type="entry name" value="LRP1-like_beta_prop"/>
</dbReference>
<name>A0A942TQU4_9BACI</name>
<reference evidence="3 4" key="1">
    <citation type="submission" date="2021-05" db="EMBL/GenBank/DDBJ databases">
        <title>Novel Bacillus species.</title>
        <authorList>
            <person name="Liu G."/>
        </authorList>
    </citation>
    <scope>NUCLEOTIDE SEQUENCE [LARGE SCALE GENOMIC DNA]</scope>
    <source>
        <strain evidence="3 4">FJAT-49732</strain>
    </source>
</reference>
<dbReference type="Pfam" id="PF16472">
    <property type="entry name" value="DUF5050"/>
    <property type="match status" value="1"/>
</dbReference>
<evidence type="ECO:0000259" key="2">
    <source>
        <dbReference type="Pfam" id="PF16472"/>
    </source>
</evidence>
<organism evidence="3 4">
    <name type="scientific">Lederbergia citrisecunda</name>
    <dbReference type="NCBI Taxonomy" id="2833583"/>
    <lineage>
        <taxon>Bacteria</taxon>
        <taxon>Bacillati</taxon>
        <taxon>Bacillota</taxon>
        <taxon>Bacilli</taxon>
        <taxon>Bacillales</taxon>
        <taxon>Bacillaceae</taxon>
        <taxon>Lederbergia</taxon>
    </lineage>
</organism>
<evidence type="ECO:0000313" key="3">
    <source>
        <dbReference type="EMBL" id="MBS4201868.1"/>
    </source>
</evidence>
<gene>
    <name evidence="3" type="ORF">KHA93_19880</name>
</gene>
<sequence length="335" mass="39184">MQKLIFSFIFISCLFLTACSNNTKIAFSETNTIGNTMFNYLNHSHTTSQDKWIFYNDYENNSGIYAQKKKSNKKILLVSDGDEGSPISIIGNELFYLFKNKLLKYDIKTEETNIVVDEPLQYFVVVKDLIYYMPWDDSDISEDPFEATEETQTIYSITTNGTNKKLIATNVYSYNFAYYNDTIYYVDSDNQFVSISLKNLQPIVLGKDVNPISCFMNGEFYFFPTDPYPQYRIVSYDVANNNWKTLIEEDQFIIRNMYFDENTIFYATLREMENGFRDIDKNYKYTISSDSTSIIKGLDLSKIHYVNVIDDTPYYYSGAVPIYPYTKRETSRKVN</sequence>
<dbReference type="PROSITE" id="PS51257">
    <property type="entry name" value="PROKAR_LIPOPROTEIN"/>
    <property type="match status" value="1"/>
</dbReference>
<dbReference type="Gene3D" id="2.130.10.120">
    <property type="entry name" value="Prolyl oligopeptidase, N-terminal domain"/>
    <property type="match status" value="1"/>
</dbReference>
<feature type="signal peptide" evidence="1">
    <location>
        <begin position="1"/>
        <end position="18"/>
    </location>
</feature>
<proteinExistence type="predicted"/>
<comment type="caution">
    <text evidence="3">The sequence shown here is derived from an EMBL/GenBank/DDBJ whole genome shotgun (WGS) entry which is preliminary data.</text>
</comment>
<dbReference type="AlphaFoldDB" id="A0A942TQU4"/>
<dbReference type="Proteomes" id="UP000682713">
    <property type="component" value="Unassembled WGS sequence"/>
</dbReference>
<accession>A0A942TQU4</accession>
<feature type="chain" id="PRO_5039576401" evidence="1">
    <location>
        <begin position="19"/>
        <end position="335"/>
    </location>
</feature>
<protein>
    <submittedName>
        <fullName evidence="3">DUF5050 domain-containing protein</fullName>
    </submittedName>
</protein>
<dbReference type="RefSeq" id="WP_213112298.1">
    <property type="nucleotide sequence ID" value="NZ_JAGYPJ010000001.1"/>
</dbReference>
<feature type="domain" description="Prolow-density lipoprotein receptor-related protein 1-like beta-propeller" evidence="2">
    <location>
        <begin position="35"/>
        <end position="316"/>
    </location>
</feature>
<dbReference type="EMBL" id="JAGYPJ010000001">
    <property type="protein sequence ID" value="MBS4201868.1"/>
    <property type="molecule type" value="Genomic_DNA"/>
</dbReference>
<keyword evidence="4" id="KW-1185">Reference proteome</keyword>
<evidence type="ECO:0000256" key="1">
    <source>
        <dbReference type="SAM" id="SignalP"/>
    </source>
</evidence>